<evidence type="ECO:0000256" key="1">
    <source>
        <dbReference type="SAM" id="Phobius"/>
    </source>
</evidence>
<dbReference type="PANTHER" id="PTHR21666:SF270">
    <property type="entry name" value="MUREIN HYDROLASE ACTIVATOR ENVC"/>
    <property type="match status" value="1"/>
</dbReference>
<name>A0ABV0II45_9MICC</name>
<dbReference type="CDD" id="cd12797">
    <property type="entry name" value="M23_peptidase"/>
    <property type="match status" value="1"/>
</dbReference>
<dbReference type="InterPro" id="IPR050570">
    <property type="entry name" value="Cell_wall_metabolism_enzyme"/>
</dbReference>
<feature type="domain" description="M23ase beta-sheet core" evidence="2">
    <location>
        <begin position="180"/>
        <end position="238"/>
    </location>
</feature>
<evidence type="ECO:0000259" key="2">
    <source>
        <dbReference type="Pfam" id="PF01551"/>
    </source>
</evidence>
<reference evidence="3 4" key="1">
    <citation type="submission" date="2024-05" db="EMBL/GenBank/DDBJ databases">
        <authorList>
            <person name="Yi C."/>
        </authorList>
    </citation>
    <scope>NUCLEOTIDE SEQUENCE [LARGE SCALE GENOMIC DNA]</scope>
    <source>
        <strain evidence="3 4">XS13</strain>
    </source>
</reference>
<dbReference type="Proteomes" id="UP001484097">
    <property type="component" value="Unassembled WGS sequence"/>
</dbReference>
<dbReference type="SUPFAM" id="SSF51261">
    <property type="entry name" value="Duplicated hybrid motif"/>
    <property type="match status" value="1"/>
</dbReference>
<keyword evidence="3" id="KW-0378">Hydrolase</keyword>
<dbReference type="Pfam" id="PF01551">
    <property type="entry name" value="Peptidase_M23"/>
    <property type="match status" value="1"/>
</dbReference>
<sequence>MPSNAEPGIHALRRAIARWQTWWVRLFILSVLIMPAVPLPRVWAVLCMVVPLLLFLVRPPARRPEPVVLCAPVRGRWVAFNSPGSRVPSHRVRAHGQRYAVDVLREDAGAPGTRGRTLLGRSPEDYPSFGTPVVAMAAGTVVHVSDHLRDHRARDAWPGLIWMLTLEGFFRLLGGAPAILGNRVIIRHDDSTFSAYAHLRRSSATVRAGDRVAAGQTLGQVGNTGNSSEPHLHVQLMDRPRPESAAGLPMQWSGVEVDPERLSLRWATGYARPSAVPGFPANGQYFDAPGPA</sequence>
<dbReference type="InterPro" id="IPR011055">
    <property type="entry name" value="Dup_hybrid_motif"/>
</dbReference>
<proteinExistence type="predicted"/>
<dbReference type="GO" id="GO:0016787">
    <property type="term" value="F:hydrolase activity"/>
    <property type="evidence" value="ECO:0007669"/>
    <property type="project" value="UniProtKB-KW"/>
</dbReference>
<dbReference type="EC" id="3.4.-.-" evidence="3"/>
<feature type="transmembrane region" description="Helical" evidence="1">
    <location>
        <begin position="21"/>
        <end position="37"/>
    </location>
</feature>
<dbReference type="Gene3D" id="2.70.70.10">
    <property type="entry name" value="Glucose Permease (Domain IIA)"/>
    <property type="match status" value="1"/>
</dbReference>
<keyword evidence="1" id="KW-0812">Transmembrane</keyword>
<organism evidence="3 4">
    <name type="scientific">Citricoccus nitrophenolicus</name>
    <dbReference type="NCBI Taxonomy" id="863575"/>
    <lineage>
        <taxon>Bacteria</taxon>
        <taxon>Bacillati</taxon>
        <taxon>Actinomycetota</taxon>
        <taxon>Actinomycetes</taxon>
        <taxon>Micrococcales</taxon>
        <taxon>Micrococcaceae</taxon>
        <taxon>Citricoccus</taxon>
    </lineage>
</organism>
<accession>A0ABV0II45</accession>
<comment type="caution">
    <text evidence="3">The sequence shown here is derived from an EMBL/GenBank/DDBJ whole genome shotgun (WGS) entry which is preliminary data.</text>
</comment>
<keyword evidence="4" id="KW-1185">Reference proteome</keyword>
<dbReference type="PANTHER" id="PTHR21666">
    <property type="entry name" value="PEPTIDASE-RELATED"/>
    <property type="match status" value="1"/>
</dbReference>
<keyword evidence="1" id="KW-1133">Transmembrane helix</keyword>
<keyword evidence="1" id="KW-0472">Membrane</keyword>
<dbReference type="EMBL" id="JBDXMX010000003">
    <property type="protein sequence ID" value="MEO9247836.1"/>
    <property type="molecule type" value="Genomic_DNA"/>
</dbReference>
<dbReference type="RefSeq" id="WP_347920622.1">
    <property type="nucleotide sequence ID" value="NZ_JBDXMX010000003.1"/>
</dbReference>
<evidence type="ECO:0000313" key="3">
    <source>
        <dbReference type="EMBL" id="MEO9247836.1"/>
    </source>
</evidence>
<gene>
    <name evidence="3" type="ORF">ABDK96_09100</name>
</gene>
<evidence type="ECO:0000313" key="4">
    <source>
        <dbReference type="Proteomes" id="UP001484097"/>
    </source>
</evidence>
<protein>
    <submittedName>
        <fullName evidence="3">M23 family metallopeptidase</fullName>
        <ecNumber evidence="3">3.4.-.-</ecNumber>
    </submittedName>
</protein>
<dbReference type="InterPro" id="IPR016047">
    <property type="entry name" value="M23ase_b-sheet_dom"/>
</dbReference>